<reference evidence="2 3" key="1">
    <citation type="submission" date="2018-08" db="EMBL/GenBank/DDBJ databases">
        <title>A genome reference for cultivated species of the human gut microbiota.</title>
        <authorList>
            <person name="Zou Y."/>
            <person name="Xue W."/>
            <person name="Luo G."/>
        </authorList>
    </citation>
    <scope>NUCLEOTIDE SEQUENCE [LARGE SCALE GENOMIC DNA]</scope>
    <source>
        <strain evidence="2 3">AF24-29LB</strain>
    </source>
</reference>
<dbReference type="EMBL" id="QRUO01000055">
    <property type="protein sequence ID" value="RGR64247.1"/>
    <property type="molecule type" value="Genomic_DNA"/>
</dbReference>
<keyword evidence="1" id="KW-0472">Membrane</keyword>
<organism evidence="2 3">
    <name type="scientific">Bacteroides caccae</name>
    <dbReference type="NCBI Taxonomy" id="47678"/>
    <lineage>
        <taxon>Bacteria</taxon>
        <taxon>Pseudomonadati</taxon>
        <taxon>Bacteroidota</taxon>
        <taxon>Bacteroidia</taxon>
        <taxon>Bacteroidales</taxon>
        <taxon>Bacteroidaceae</taxon>
        <taxon>Bacteroides</taxon>
    </lineage>
</organism>
<evidence type="ECO:0000313" key="2">
    <source>
        <dbReference type="EMBL" id="RGR64247.1"/>
    </source>
</evidence>
<gene>
    <name evidence="2" type="ORF">DWY26_23020</name>
</gene>
<sequence length="80" mass="9518">MKRIKLTPILLIFPISIIAFIVNIRRHWTAFSFYFIIGFILIMIFVLLVDRFSIPCYKLKTIWIIEIVLIILTLILYKGC</sequence>
<accession>A0A412FBD7</accession>
<feature type="transmembrane region" description="Helical" evidence="1">
    <location>
        <begin position="31"/>
        <end position="49"/>
    </location>
</feature>
<protein>
    <submittedName>
        <fullName evidence="2">Uncharacterized protein</fullName>
    </submittedName>
</protein>
<dbReference type="AlphaFoldDB" id="A0A412FBD7"/>
<evidence type="ECO:0000313" key="3">
    <source>
        <dbReference type="Proteomes" id="UP000284205"/>
    </source>
</evidence>
<feature type="transmembrane region" description="Helical" evidence="1">
    <location>
        <begin position="61"/>
        <end position="77"/>
    </location>
</feature>
<keyword evidence="1" id="KW-0812">Transmembrane</keyword>
<feature type="transmembrane region" description="Helical" evidence="1">
    <location>
        <begin position="6"/>
        <end position="24"/>
    </location>
</feature>
<evidence type="ECO:0000256" key="1">
    <source>
        <dbReference type="SAM" id="Phobius"/>
    </source>
</evidence>
<dbReference type="Proteomes" id="UP000284205">
    <property type="component" value="Unassembled WGS sequence"/>
</dbReference>
<name>A0A412FBD7_9BACE</name>
<comment type="caution">
    <text evidence="2">The sequence shown here is derived from an EMBL/GenBank/DDBJ whole genome shotgun (WGS) entry which is preliminary data.</text>
</comment>
<keyword evidence="1" id="KW-1133">Transmembrane helix</keyword>
<proteinExistence type="predicted"/>